<dbReference type="AlphaFoldDB" id="A0A396IU14"/>
<protein>
    <submittedName>
        <fullName evidence="1">Uncharacterized protein</fullName>
    </submittedName>
</protein>
<sequence length="63" mass="7335">MQINCDTMKLCKMVEHELLHGTNNKIVPVAFEFSIILNHLNNGYRAIYTIIRISRTCISIHDF</sequence>
<dbReference type="Proteomes" id="UP000265566">
    <property type="component" value="Chromosome 3"/>
</dbReference>
<name>A0A396IU14_MEDTR</name>
<comment type="caution">
    <text evidence="1">The sequence shown here is derived from an EMBL/GenBank/DDBJ whole genome shotgun (WGS) entry which is preliminary data.</text>
</comment>
<reference evidence="2" key="1">
    <citation type="journal article" date="2018" name="Nat. Plants">
        <title>Whole-genome landscape of Medicago truncatula symbiotic genes.</title>
        <authorList>
            <person name="Pecrix Y."/>
            <person name="Staton S.E."/>
            <person name="Sallet E."/>
            <person name="Lelandais-Briere C."/>
            <person name="Moreau S."/>
            <person name="Carrere S."/>
            <person name="Blein T."/>
            <person name="Jardinaud M.F."/>
            <person name="Latrasse D."/>
            <person name="Zouine M."/>
            <person name="Zahm M."/>
            <person name="Kreplak J."/>
            <person name="Mayjonade B."/>
            <person name="Satge C."/>
            <person name="Perez M."/>
            <person name="Cauet S."/>
            <person name="Marande W."/>
            <person name="Chantry-Darmon C."/>
            <person name="Lopez-Roques C."/>
            <person name="Bouchez O."/>
            <person name="Berard A."/>
            <person name="Debelle F."/>
            <person name="Munos S."/>
            <person name="Bendahmane A."/>
            <person name="Berges H."/>
            <person name="Niebel A."/>
            <person name="Buitink J."/>
            <person name="Frugier F."/>
            <person name="Benhamed M."/>
            <person name="Crespi M."/>
            <person name="Gouzy J."/>
            <person name="Gamas P."/>
        </authorList>
    </citation>
    <scope>NUCLEOTIDE SEQUENCE [LARGE SCALE GENOMIC DNA]</scope>
    <source>
        <strain evidence="2">cv. Jemalong A17</strain>
    </source>
</reference>
<organism evidence="1 2">
    <name type="scientific">Medicago truncatula</name>
    <name type="common">Barrel medic</name>
    <name type="synonym">Medicago tribuloides</name>
    <dbReference type="NCBI Taxonomy" id="3880"/>
    <lineage>
        <taxon>Eukaryota</taxon>
        <taxon>Viridiplantae</taxon>
        <taxon>Streptophyta</taxon>
        <taxon>Embryophyta</taxon>
        <taxon>Tracheophyta</taxon>
        <taxon>Spermatophyta</taxon>
        <taxon>Magnoliopsida</taxon>
        <taxon>eudicotyledons</taxon>
        <taxon>Gunneridae</taxon>
        <taxon>Pentapetalae</taxon>
        <taxon>rosids</taxon>
        <taxon>fabids</taxon>
        <taxon>Fabales</taxon>
        <taxon>Fabaceae</taxon>
        <taxon>Papilionoideae</taxon>
        <taxon>50 kb inversion clade</taxon>
        <taxon>NPAAA clade</taxon>
        <taxon>Hologalegina</taxon>
        <taxon>IRL clade</taxon>
        <taxon>Trifolieae</taxon>
        <taxon>Medicago</taxon>
    </lineage>
</organism>
<evidence type="ECO:0000313" key="1">
    <source>
        <dbReference type="EMBL" id="RHN68128.1"/>
    </source>
</evidence>
<accession>A0A396IU14</accession>
<gene>
    <name evidence="1" type="ORF">MtrunA17_Chr3g0110421</name>
</gene>
<evidence type="ECO:0000313" key="2">
    <source>
        <dbReference type="Proteomes" id="UP000265566"/>
    </source>
</evidence>
<proteinExistence type="predicted"/>
<dbReference type="EMBL" id="PSQE01000003">
    <property type="protein sequence ID" value="RHN68128.1"/>
    <property type="molecule type" value="Genomic_DNA"/>
</dbReference>
<dbReference type="Gramene" id="rna16429">
    <property type="protein sequence ID" value="RHN68128.1"/>
    <property type="gene ID" value="gene16429"/>
</dbReference>